<evidence type="ECO:0000256" key="2">
    <source>
        <dbReference type="ARBA" id="ARBA00004956"/>
    </source>
</evidence>
<dbReference type="GO" id="GO:0005524">
    <property type="term" value="F:ATP binding"/>
    <property type="evidence" value="ECO:0007669"/>
    <property type="project" value="UniProtKB-KW"/>
</dbReference>
<feature type="region of interest" description="Disordered" evidence="21">
    <location>
        <begin position="1"/>
        <end position="25"/>
    </location>
</feature>
<dbReference type="Pfam" id="PF03255">
    <property type="entry name" value="ACCA"/>
    <property type="match status" value="1"/>
</dbReference>
<keyword evidence="16 19" id="KW-0275">Fatty acid biosynthesis</keyword>
<comment type="cofactor">
    <cofactor evidence="20">
        <name>Zn(2+)</name>
        <dbReference type="ChEBI" id="CHEBI:29105"/>
    </cofactor>
    <text evidence="20">Binds 1 zinc ion per subunit.</text>
</comment>
<keyword evidence="11 20" id="KW-0863">Zinc-finger</keyword>
<accession>A0A367FAY1</accession>
<evidence type="ECO:0000256" key="1">
    <source>
        <dbReference type="ARBA" id="ARBA00004496"/>
    </source>
</evidence>
<feature type="binding site" evidence="20">
    <location>
        <position position="54"/>
    </location>
    <ligand>
        <name>Zn(2+)</name>
        <dbReference type="ChEBI" id="CHEBI:29105"/>
    </ligand>
</feature>
<dbReference type="Proteomes" id="UP000253094">
    <property type="component" value="Unassembled WGS sequence"/>
</dbReference>
<feature type="binding site" evidence="20">
    <location>
        <position position="32"/>
    </location>
    <ligand>
        <name>Zn(2+)</name>
        <dbReference type="ChEBI" id="CHEBI:29105"/>
    </ligand>
</feature>
<dbReference type="NCBIfam" id="TIGR00513">
    <property type="entry name" value="accA"/>
    <property type="match status" value="1"/>
</dbReference>
<dbReference type="NCBIfam" id="NF041504">
    <property type="entry name" value="AccA_sub"/>
    <property type="match status" value="1"/>
</dbReference>
<feature type="compositionally biased region" description="Pro residues" evidence="21">
    <location>
        <begin position="14"/>
        <end position="25"/>
    </location>
</feature>
<comment type="subunit">
    <text evidence="19">Acetyl-CoA carboxylase is a heterohexamer composed of biotin carboxyl carrier protein (AccB), biotin carboxylase (AccC) and two subunits each of ACCase subunit alpha (AccA) and ACCase subunit beta (AccD).</text>
</comment>
<comment type="similarity">
    <text evidence="20">Belongs to the AccD/PCCB family.</text>
</comment>
<feature type="compositionally biased region" description="Low complexity" evidence="21">
    <location>
        <begin position="1"/>
        <end position="13"/>
    </location>
</feature>
<evidence type="ECO:0000259" key="23">
    <source>
        <dbReference type="PROSITE" id="PS50989"/>
    </source>
</evidence>
<dbReference type="EC" id="2.1.3.15" evidence="19"/>
<comment type="function">
    <text evidence="17 20">Component of the acetyl coenzyme A carboxylase (ACC) complex. Biotin carboxylase (BC) catalyzes the carboxylation of biotin on its carrier protein (BCCP) and then the CO(2) group is transferred by the transcarboxylase to acetyl-CoA to form malonyl-CoA.</text>
</comment>
<evidence type="ECO:0000256" key="20">
    <source>
        <dbReference type="HAMAP-Rule" id="MF_01395"/>
    </source>
</evidence>
<evidence type="ECO:0000256" key="8">
    <source>
        <dbReference type="ARBA" id="ARBA00022679"/>
    </source>
</evidence>
<evidence type="ECO:0000256" key="16">
    <source>
        <dbReference type="ARBA" id="ARBA00023160"/>
    </source>
</evidence>
<keyword evidence="10 19" id="KW-0547">Nucleotide-binding</keyword>
<organism evidence="24 25">
    <name type="scientific">Sphaerisporangium album</name>
    <dbReference type="NCBI Taxonomy" id="509200"/>
    <lineage>
        <taxon>Bacteria</taxon>
        <taxon>Bacillati</taxon>
        <taxon>Actinomycetota</taxon>
        <taxon>Actinomycetes</taxon>
        <taxon>Streptosporangiales</taxon>
        <taxon>Streptosporangiaceae</taxon>
        <taxon>Sphaerisporangium</taxon>
    </lineage>
</organism>
<dbReference type="InterPro" id="IPR000438">
    <property type="entry name" value="Acetyl_CoA_COase_Trfase_b_su"/>
</dbReference>
<dbReference type="GO" id="GO:0006633">
    <property type="term" value="P:fatty acid biosynthetic process"/>
    <property type="evidence" value="ECO:0007669"/>
    <property type="project" value="UniProtKB-KW"/>
</dbReference>
<feature type="zinc finger region" description="C4-type" evidence="20">
    <location>
        <begin position="32"/>
        <end position="54"/>
    </location>
</feature>
<comment type="catalytic activity">
    <reaction evidence="18 19">
        <text>N(6)-carboxybiotinyl-L-lysyl-[protein] + acetyl-CoA = N(6)-biotinyl-L-lysyl-[protein] + malonyl-CoA</text>
        <dbReference type="Rhea" id="RHEA:54728"/>
        <dbReference type="Rhea" id="RHEA-COMP:10505"/>
        <dbReference type="Rhea" id="RHEA-COMP:10506"/>
        <dbReference type="ChEBI" id="CHEBI:57288"/>
        <dbReference type="ChEBI" id="CHEBI:57384"/>
        <dbReference type="ChEBI" id="CHEBI:83144"/>
        <dbReference type="ChEBI" id="CHEBI:83145"/>
        <dbReference type="EC" id="2.1.3.15"/>
    </reaction>
</comment>
<evidence type="ECO:0000259" key="22">
    <source>
        <dbReference type="PROSITE" id="PS50980"/>
    </source>
</evidence>
<keyword evidence="25" id="KW-1185">Reference proteome</keyword>
<dbReference type="EMBL" id="QOIL01000018">
    <property type="protein sequence ID" value="RCG26847.1"/>
    <property type="molecule type" value="Genomic_DNA"/>
</dbReference>
<evidence type="ECO:0000256" key="17">
    <source>
        <dbReference type="ARBA" id="ARBA00025280"/>
    </source>
</evidence>
<evidence type="ECO:0000256" key="9">
    <source>
        <dbReference type="ARBA" id="ARBA00022723"/>
    </source>
</evidence>
<dbReference type="GO" id="GO:0009317">
    <property type="term" value="C:acetyl-CoA carboxylase complex"/>
    <property type="evidence" value="ECO:0007669"/>
    <property type="project" value="InterPro"/>
</dbReference>
<dbReference type="GO" id="GO:0016743">
    <property type="term" value="F:carboxyl- or carbamoyltransferase activity"/>
    <property type="evidence" value="ECO:0007669"/>
    <property type="project" value="UniProtKB-UniRule"/>
</dbReference>
<dbReference type="PRINTS" id="PR01069">
    <property type="entry name" value="ACCCTRFRASEA"/>
</dbReference>
<evidence type="ECO:0000313" key="25">
    <source>
        <dbReference type="Proteomes" id="UP000253094"/>
    </source>
</evidence>
<evidence type="ECO:0000256" key="4">
    <source>
        <dbReference type="ARBA" id="ARBA00010284"/>
    </source>
</evidence>
<evidence type="ECO:0000256" key="21">
    <source>
        <dbReference type="SAM" id="MobiDB-lite"/>
    </source>
</evidence>
<evidence type="ECO:0000256" key="11">
    <source>
        <dbReference type="ARBA" id="ARBA00022771"/>
    </source>
</evidence>
<dbReference type="HAMAP" id="MF_00823">
    <property type="entry name" value="AcetylCoA_CT_alpha"/>
    <property type="match status" value="1"/>
</dbReference>
<feature type="domain" description="CoA carboxyltransferase N-terminal" evidence="22">
    <location>
        <begin position="28"/>
        <end position="297"/>
    </location>
</feature>
<evidence type="ECO:0000256" key="6">
    <source>
        <dbReference type="ARBA" id="ARBA00022490"/>
    </source>
</evidence>
<dbReference type="InterPro" id="IPR041010">
    <property type="entry name" value="Znf-ACC"/>
</dbReference>
<keyword evidence="7 19" id="KW-0444">Lipid biosynthesis</keyword>
<dbReference type="PROSITE" id="PS50989">
    <property type="entry name" value="COA_CT_CTER"/>
    <property type="match status" value="1"/>
</dbReference>
<gene>
    <name evidence="19" type="primary">accA</name>
    <name evidence="20" type="synonym">accD</name>
    <name evidence="24" type="ORF">DQ384_28610</name>
</gene>
<dbReference type="SUPFAM" id="SSF52096">
    <property type="entry name" value="ClpP/crotonase"/>
    <property type="match status" value="2"/>
</dbReference>
<evidence type="ECO:0000256" key="5">
    <source>
        <dbReference type="ARBA" id="ARBA00011664"/>
    </source>
</evidence>
<dbReference type="PANTHER" id="PTHR42853:SF3">
    <property type="entry name" value="ACETYL-COENZYME A CARBOXYLASE CARBOXYL TRANSFERASE SUBUNIT ALPHA, CHLOROPLASTIC"/>
    <property type="match status" value="1"/>
</dbReference>
<keyword evidence="13 20" id="KW-0862">Zinc</keyword>
<dbReference type="GO" id="GO:0003989">
    <property type="term" value="F:acetyl-CoA carboxylase activity"/>
    <property type="evidence" value="ECO:0007669"/>
    <property type="project" value="InterPro"/>
</dbReference>
<dbReference type="InterPro" id="IPR029045">
    <property type="entry name" value="ClpP/crotonase-like_dom_sf"/>
</dbReference>
<dbReference type="PANTHER" id="PTHR42853">
    <property type="entry name" value="ACETYL-COENZYME A CARBOXYLASE CARBOXYL TRANSFERASE SUBUNIT ALPHA"/>
    <property type="match status" value="1"/>
</dbReference>
<dbReference type="InterPro" id="IPR011763">
    <property type="entry name" value="COA_CT_C"/>
</dbReference>
<keyword evidence="12 19" id="KW-0276">Fatty acid metabolism</keyword>
<evidence type="ECO:0000256" key="3">
    <source>
        <dbReference type="ARBA" id="ARBA00006276"/>
    </source>
</evidence>
<evidence type="ECO:0000256" key="13">
    <source>
        <dbReference type="ARBA" id="ARBA00022833"/>
    </source>
</evidence>
<dbReference type="AlphaFoldDB" id="A0A367FAY1"/>
<comment type="similarity">
    <text evidence="19">Belongs to the AccA family.</text>
</comment>
<comment type="function">
    <text evidence="19">Component of the acetyl coenzyme A carboxylase (ACC) complex. First, biotin carboxylase catalyzes the carboxylation of biotin on its carrier protein (BCCP) and then the CO(2) group is transferred by the carboxyltransferase to acetyl-CoA to form malonyl-CoA.</text>
</comment>
<dbReference type="GO" id="GO:0008270">
    <property type="term" value="F:zinc ion binding"/>
    <property type="evidence" value="ECO:0007669"/>
    <property type="project" value="UniProtKB-UniRule"/>
</dbReference>
<feature type="binding site" evidence="20">
    <location>
        <position position="35"/>
    </location>
    <ligand>
        <name>Zn(2+)</name>
        <dbReference type="ChEBI" id="CHEBI:29105"/>
    </ligand>
</feature>
<protein>
    <recommendedName>
        <fullName evidence="19 20">Multifunctional fusion protein</fullName>
    </recommendedName>
    <domain>
        <recommendedName>
            <fullName evidence="19">Acetyl-coenzyme A carboxylase carboxyl transferase subunit alpha</fullName>
            <shortName evidence="19">ACCase subunit alpha</shortName>
            <shortName evidence="19">Acetyl-CoA carboxylase carboxyltransferase subunit alpha</shortName>
            <ecNumber evidence="19">2.1.3.15</ecNumber>
        </recommendedName>
    </domain>
    <domain>
        <recommendedName>
            <fullName evidence="20">Acetyl-coenzyme A carboxylase carboxyl transferase subunit beta</fullName>
            <shortName evidence="20">ACCase subunit beta</shortName>
            <shortName evidence="20">Acetyl-CoA carboxylase carboxyltransferase subunit beta</shortName>
        </recommendedName>
    </domain>
</protein>
<dbReference type="PROSITE" id="PS50980">
    <property type="entry name" value="COA_CT_NTER"/>
    <property type="match status" value="1"/>
</dbReference>
<comment type="subunit">
    <text evidence="5">Acetyl-CoA carboxylase is a heterotetramer composed of biotin carboxyl carrier protein (AccB), biotin carboxylase (AccC) and two subunits of ACCase subunit beta/alpha.</text>
</comment>
<dbReference type="RefSeq" id="WP_114031976.1">
    <property type="nucleotide sequence ID" value="NZ_QOIL01000018.1"/>
</dbReference>
<dbReference type="GO" id="GO:2001295">
    <property type="term" value="P:malonyl-CoA biosynthetic process"/>
    <property type="evidence" value="ECO:0007669"/>
    <property type="project" value="UniProtKB-UniRule"/>
</dbReference>
<evidence type="ECO:0000256" key="19">
    <source>
        <dbReference type="HAMAP-Rule" id="MF_00823"/>
    </source>
</evidence>
<proteinExistence type="inferred from homology"/>
<reference evidence="24 25" key="1">
    <citation type="submission" date="2018-06" db="EMBL/GenBank/DDBJ databases">
        <title>Sphaerisporangium craniellae sp. nov., isolated from a marine sponge in the South China Sea.</title>
        <authorList>
            <person name="Li L."/>
        </authorList>
    </citation>
    <scope>NUCLEOTIDE SEQUENCE [LARGE SCALE GENOMIC DNA]</scope>
    <source>
        <strain evidence="24 25">CCTCC AA 208026</strain>
    </source>
</reference>
<evidence type="ECO:0000256" key="12">
    <source>
        <dbReference type="ARBA" id="ARBA00022832"/>
    </source>
</evidence>
<dbReference type="HAMAP" id="MF_01395">
    <property type="entry name" value="AcetylCoA_CT_beta"/>
    <property type="match status" value="1"/>
</dbReference>
<comment type="caution">
    <text evidence="24">The sequence shown here is derived from an EMBL/GenBank/DDBJ whole genome shotgun (WGS) entry which is preliminary data.</text>
</comment>
<feature type="binding site" evidence="20">
    <location>
        <position position="51"/>
    </location>
    <ligand>
        <name>Zn(2+)</name>
        <dbReference type="ChEBI" id="CHEBI:29105"/>
    </ligand>
</feature>
<evidence type="ECO:0000256" key="10">
    <source>
        <dbReference type="ARBA" id="ARBA00022741"/>
    </source>
</evidence>
<comment type="subcellular location">
    <subcellularLocation>
        <location evidence="1 19">Cytoplasm</location>
    </subcellularLocation>
</comment>
<keyword evidence="6 19" id="KW-0963">Cytoplasm</keyword>
<keyword evidence="15 19" id="KW-0443">Lipid metabolism</keyword>
<dbReference type="NCBIfam" id="NF004344">
    <property type="entry name" value="PRK05724.1"/>
    <property type="match status" value="1"/>
</dbReference>
<feature type="domain" description="CoA carboxyltransferase C-terminal" evidence="23">
    <location>
        <begin position="301"/>
        <end position="552"/>
    </location>
</feature>
<keyword evidence="14 19" id="KW-0067">ATP-binding</keyword>
<comment type="similarity">
    <text evidence="3">In the C-terminal section; belongs to the AccA family.</text>
</comment>
<dbReference type="OrthoDB" id="9772975at2"/>
<evidence type="ECO:0000256" key="18">
    <source>
        <dbReference type="ARBA" id="ARBA00049152"/>
    </source>
</evidence>
<dbReference type="InterPro" id="IPR001095">
    <property type="entry name" value="Acetyl_CoA_COase_a_su"/>
</dbReference>
<comment type="similarity">
    <text evidence="4">In the N-terminal section; belongs to the AccD/PCCB family.</text>
</comment>
<keyword evidence="9 20" id="KW-0479">Metal-binding</keyword>
<keyword evidence="8 19" id="KW-0808">Transferase</keyword>
<dbReference type="InterPro" id="IPR011762">
    <property type="entry name" value="COA_CT_N"/>
</dbReference>
<name>A0A367FAY1_9ACTN</name>
<dbReference type="Pfam" id="PF17848">
    <property type="entry name" value="Zn_ribbon_ACC"/>
    <property type="match status" value="1"/>
</dbReference>
<comment type="pathway">
    <text evidence="2 19">Lipid metabolism; malonyl-CoA biosynthesis; malonyl-CoA from acetyl-CoA: step 1/1.</text>
</comment>
<sequence>MTATSAAPASRTPAPAPAPSAPAQPSPLWVHCPGCSAPVYGEHFRRGLRVCPACAHHDRLGARERLDQLTDPGSFRPLAAAPTLADPLGFTDTRPYPARLEQARRDTGLDEAVLCGTATLDGHPLVLAVMDFAFMGGSLGCAVGERVTAAAEHALATGTPLAIVSASGGARMQEGALALMQMAKTSQALADLDDAGLLTVSVVTDPTYGGVAASYATLGDVILAEAGAHMGFAGPRVISGTLRQTLPEGFQTAGTLLTGGLVDGVVRRPELAAALARLLSAASWARRGRPTPAQWRDDAPPLVRRAEDLPEDGTGAWTTVTLARDPGRPTTLDYAGHLLEDFQELRGDRMSGDCPAIVGGIGRLGPVPVMLIGHQKGHDTRELVARNFGMGSPAGFRKSARLMRLAAKLGLPIVTLIDTPGAYAGVEAEAGGQAHAIAENLRLMSRLPVPIVAVVTGEGGSGGALALGVADRVLALGNAVYSVISPEGCAAILWRDATAAPKAAAALRLGARELLRQGIADAVVPEPEGGAHRDPALTARLVGRAVAATLHELVPADPARLVADRRARFRRFGLRA</sequence>
<dbReference type="UniPathway" id="UPA00655">
    <property type="reaction ID" value="UER00711"/>
</dbReference>
<dbReference type="Gene3D" id="3.90.226.10">
    <property type="entry name" value="2-enoyl-CoA Hydratase, Chain A, domain 1"/>
    <property type="match status" value="2"/>
</dbReference>
<keyword evidence="24" id="KW-0436">Ligase</keyword>
<evidence type="ECO:0000313" key="24">
    <source>
        <dbReference type="EMBL" id="RCG26847.1"/>
    </source>
</evidence>
<evidence type="ECO:0000256" key="14">
    <source>
        <dbReference type="ARBA" id="ARBA00022840"/>
    </source>
</evidence>
<evidence type="ECO:0000256" key="15">
    <source>
        <dbReference type="ARBA" id="ARBA00023098"/>
    </source>
</evidence>
<evidence type="ECO:0000256" key="7">
    <source>
        <dbReference type="ARBA" id="ARBA00022516"/>
    </source>
</evidence>